<dbReference type="InterPro" id="IPR019826">
    <property type="entry name" value="Carboxylesterase_B_AS"/>
</dbReference>
<keyword evidence="2" id="KW-0732">Signal</keyword>
<dbReference type="Gene3D" id="3.40.50.1820">
    <property type="entry name" value="alpha/beta hydrolase"/>
    <property type="match status" value="1"/>
</dbReference>
<name>A0ABU5LSG9_9SPHN</name>
<dbReference type="SUPFAM" id="SSF53474">
    <property type="entry name" value="alpha/beta-Hydrolases"/>
    <property type="match status" value="1"/>
</dbReference>
<dbReference type="PROSITE" id="PS51257">
    <property type="entry name" value="PROKAR_LIPOPROTEIN"/>
    <property type="match status" value="1"/>
</dbReference>
<dbReference type="GO" id="GO:0016787">
    <property type="term" value="F:hydrolase activity"/>
    <property type="evidence" value="ECO:0007669"/>
    <property type="project" value="UniProtKB-KW"/>
</dbReference>
<keyword evidence="1 4" id="KW-0378">Hydrolase</keyword>
<sequence>MTMFHRIARSLPASLSLLIAACSPLTTFDRLVPKDGGGRRVAEARPYGSDPRQTLDIYAPRATDPNKRPVVVFFYGGSWNSGTRSGYAFVGRALAAQGFVVVIPDYRLVPAVRYPAFVEDGAAAVRWTEGHIAGFGGDPAKLVLMGHSAGAYIAAMLAVDDRWLGRDRQTVRGLVGLAGPYDFAPFDVDVARAAFGTWPRPEETQPVHWAGAGDPPALLLVGGEDKTVQPRNSEALAARLRAGGVPVTLRSYPKLGHVGLILSVARPFRGRAPVVADVATFVRQVTR</sequence>
<dbReference type="InterPro" id="IPR049492">
    <property type="entry name" value="BD-FAE-like_dom"/>
</dbReference>
<reference evidence="5" key="1">
    <citation type="submission" date="2023-07" db="EMBL/GenBank/DDBJ databases">
        <title>Whole genome sequence analysis of rice epiphytic Sphingomonas sanguinis OsEp_Plm_15B2.</title>
        <authorList>
            <person name="Sahu K.P."/>
            <person name="Asharani P."/>
            <person name="Reddy B."/>
            <person name="Kumar A."/>
        </authorList>
    </citation>
    <scope>NUCLEOTIDE SEQUENCE [LARGE SCALE GENOMIC DNA]</scope>
    <source>
        <strain evidence="5">OsEp_Plm_15B2</strain>
    </source>
</reference>
<proteinExistence type="predicted"/>
<organism evidence="4 5">
    <name type="scientific">Sphingomonas sanguinis</name>
    <dbReference type="NCBI Taxonomy" id="33051"/>
    <lineage>
        <taxon>Bacteria</taxon>
        <taxon>Pseudomonadati</taxon>
        <taxon>Pseudomonadota</taxon>
        <taxon>Alphaproteobacteria</taxon>
        <taxon>Sphingomonadales</taxon>
        <taxon>Sphingomonadaceae</taxon>
        <taxon>Sphingomonas</taxon>
    </lineage>
</organism>
<dbReference type="PROSITE" id="PS00122">
    <property type="entry name" value="CARBOXYLESTERASE_B_1"/>
    <property type="match status" value="1"/>
</dbReference>
<dbReference type="RefSeq" id="WP_322539705.1">
    <property type="nucleotide sequence ID" value="NZ_JAOBTW010000013.1"/>
</dbReference>
<keyword evidence="5" id="KW-1185">Reference proteome</keyword>
<gene>
    <name evidence="4" type="ORF">N4G62_12575</name>
</gene>
<dbReference type="Pfam" id="PF20434">
    <property type="entry name" value="BD-FAE"/>
    <property type="match status" value="1"/>
</dbReference>
<feature type="chain" id="PRO_5045097200" evidence="2">
    <location>
        <begin position="22"/>
        <end position="287"/>
    </location>
</feature>
<dbReference type="Proteomes" id="UP001292182">
    <property type="component" value="Unassembled WGS sequence"/>
</dbReference>
<evidence type="ECO:0000256" key="2">
    <source>
        <dbReference type="SAM" id="SignalP"/>
    </source>
</evidence>
<protein>
    <submittedName>
        <fullName evidence="4">Alpha/beta hydrolase</fullName>
    </submittedName>
</protein>
<dbReference type="EMBL" id="JAOBTW010000013">
    <property type="protein sequence ID" value="MDZ7282863.1"/>
    <property type="molecule type" value="Genomic_DNA"/>
</dbReference>
<feature type="domain" description="BD-FAE-like" evidence="3">
    <location>
        <begin position="55"/>
        <end position="240"/>
    </location>
</feature>
<accession>A0ABU5LSG9</accession>
<comment type="caution">
    <text evidence="4">The sequence shown here is derived from an EMBL/GenBank/DDBJ whole genome shotgun (WGS) entry which is preliminary data.</text>
</comment>
<feature type="signal peptide" evidence="2">
    <location>
        <begin position="1"/>
        <end position="21"/>
    </location>
</feature>
<dbReference type="PANTHER" id="PTHR48081:SF9">
    <property type="entry name" value="CARBOXYLESTERASE"/>
    <property type="match status" value="1"/>
</dbReference>
<dbReference type="InterPro" id="IPR050300">
    <property type="entry name" value="GDXG_lipolytic_enzyme"/>
</dbReference>
<evidence type="ECO:0000313" key="5">
    <source>
        <dbReference type="Proteomes" id="UP001292182"/>
    </source>
</evidence>
<evidence type="ECO:0000256" key="1">
    <source>
        <dbReference type="ARBA" id="ARBA00022801"/>
    </source>
</evidence>
<evidence type="ECO:0000313" key="4">
    <source>
        <dbReference type="EMBL" id="MDZ7282863.1"/>
    </source>
</evidence>
<evidence type="ECO:0000259" key="3">
    <source>
        <dbReference type="Pfam" id="PF20434"/>
    </source>
</evidence>
<dbReference type="InterPro" id="IPR029058">
    <property type="entry name" value="AB_hydrolase_fold"/>
</dbReference>
<dbReference type="PANTHER" id="PTHR48081">
    <property type="entry name" value="AB HYDROLASE SUPERFAMILY PROTEIN C4A8.06C"/>
    <property type="match status" value="1"/>
</dbReference>